<feature type="region of interest" description="Disordered" evidence="7">
    <location>
        <begin position="1"/>
        <end position="30"/>
    </location>
</feature>
<evidence type="ECO:0000256" key="2">
    <source>
        <dbReference type="ARBA" id="ARBA00007719"/>
    </source>
</evidence>
<dbReference type="GO" id="GO:0005869">
    <property type="term" value="C:dynactin complex"/>
    <property type="evidence" value="ECO:0007669"/>
    <property type="project" value="InterPro"/>
</dbReference>
<organism evidence="8 9">
    <name type="scientific">Dothidotthia symphoricarpi CBS 119687</name>
    <dbReference type="NCBI Taxonomy" id="1392245"/>
    <lineage>
        <taxon>Eukaryota</taxon>
        <taxon>Fungi</taxon>
        <taxon>Dikarya</taxon>
        <taxon>Ascomycota</taxon>
        <taxon>Pezizomycotina</taxon>
        <taxon>Dothideomycetes</taxon>
        <taxon>Pleosporomycetidae</taxon>
        <taxon>Pleosporales</taxon>
        <taxon>Dothidotthiaceae</taxon>
        <taxon>Dothidotthia</taxon>
    </lineage>
</organism>
<evidence type="ECO:0000313" key="8">
    <source>
        <dbReference type="EMBL" id="KAF2130293.1"/>
    </source>
</evidence>
<dbReference type="InterPro" id="IPR027777">
    <property type="entry name" value="DCTN6"/>
</dbReference>
<dbReference type="SUPFAM" id="SSF51161">
    <property type="entry name" value="Trimeric LpxA-like enzymes"/>
    <property type="match status" value="1"/>
</dbReference>
<reference evidence="8" key="1">
    <citation type="journal article" date="2020" name="Stud. Mycol.">
        <title>101 Dothideomycetes genomes: a test case for predicting lifestyles and emergence of pathogens.</title>
        <authorList>
            <person name="Haridas S."/>
            <person name="Albert R."/>
            <person name="Binder M."/>
            <person name="Bloem J."/>
            <person name="Labutti K."/>
            <person name="Salamov A."/>
            <person name="Andreopoulos B."/>
            <person name="Baker S."/>
            <person name="Barry K."/>
            <person name="Bills G."/>
            <person name="Bluhm B."/>
            <person name="Cannon C."/>
            <person name="Castanera R."/>
            <person name="Culley D."/>
            <person name="Daum C."/>
            <person name="Ezra D."/>
            <person name="Gonzalez J."/>
            <person name="Henrissat B."/>
            <person name="Kuo A."/>
            <person name="Liang C."/>
            <person name="Lipzen A."/>
            <person name="Lutzoni F."/>
            <person name="Magnuson J."/>
            <person name="Mondo S."/>
            <person name="Nolan M."/>
            <person name="Ohm R."/>
            <person name="Pangilinan J."/>
            <person name="Park H.-J."/>
            <person name="Ramirez L."/>
            <person name="Alfaro M."/>
            <person name="Sun H."/>
            <person name="Tritt A."/>
            <person name="Yoshinaga Y."/>
            <person name="Zwiers L.-H."/>
            <person name="Turgeon B."/>
            <person name="Goodwin S."/>
            <person name="Spatafora J."/>
            <person name="Crous P."/>
            <person name="Grigoriev I."/>
        </authorList>
    </citation>
    <scope>NUCLEOTIDE SEQUENCE</scope>
    <source>
        <strain evidence="8">CBS 119687</strain>
    </source>
</reference>
<accession>A0A6A6AG85</accession>
<proteinExistence type="inferred from homology"/>
<dbReference type="GeneID" id="54410782"/>
<name>A0A6A6AG85_9PLEO</name>
<dbReference type="InterPro" id="IPR011004">
    <property type="entry name" value="Trimer_LpxA-like_sf"/>
</dbReference>
<evidence type="ECO:0000313" key="9">
    <source>
        <dbReference type="Proteomes" id="UP000799771"/>
    </source>
</evidence>
<dbReference type="EMBL" id="ML977504">
    <property type="protein sequence ID" value="KAF2130293.1"/>
    <property type="molecule type" value="Genomic_DNA"/>
</dbReference>
<sequence length="221" mass="23579">MSSQATPARPAPDRRSSTAPKRTSMLPKPSSVALHQTALIAQHAQLTGTHAITIGSNTVLHPHSKLSSTFAPVILGDGVIVYERAKVGMGMETVQDVESKRSSMASMRGPISVRLGHNVVVESNAVVEAAEVGEGSVVEVGAVLGRGCVVGKYCTIAASSVVPPYTQLPDYTIVHSGTEQRVDKTVQLRPDILEARMAVHRKQLDMFRRLIPNNAAKWALG</sequence>
<gene>
    <name evidence="8" type="ORF">P153DRAFT_384572</name>
</gene>
<dbReference type="PANTHER" id="PTHR13072">
    <property type="entry name" value="DYNACTIN 6"/>
    <property type="match status" value="1"/>
</dbReference>
<dbReference type="OrthoDB" id="2355at2759"/>
<keyword evidence="9" id="KW-1185">Reference proteome</keyword>
<dbReference type="GO" id="GO:0007052">
    <property type="term" value="P:mitotic spindle organization"/>
    <property type="evidence" value="ECO:0007669"/>
    <property type="project" value="TreeGrafter"/>
</dbReference>
<dbReference type="Proteomes" id="UP000799771">
    <property type="component" value="Unassembled WGS sequence"/>
</dbReference>
<evidence type="ECO:0000256" key="7">
    <source>
        <dbReference type="SAM" id="MobiDB-lite"/>
    </source>
</evidence>
<dbReference type="AlphaFoldDB" id="A0A6A6AG85"/>
<comment type="subcellular location">
    <subcellularLocation>
        <location evidence="1">Cytoplasm</location>
        <location evidence="1">Cytoskeleton</location>
    </subcellularLocation>
</comment>
<evidence type="ECO:0000256" key="4">
    <source>
        <dbReference type="ARBA" id="ARBA00022490"/>
    </source>
</evidence>
<evidence type="ECO:0000256" key="5">
    <source>
        <dbReference type="ARBA" id="ARBA00023212"/>
    </source>
</evidence>
<comment type="similarity">
    <text evidence="2">Belongs to the dynactin subunits 5/6 family. Dynactin subunit 6 subfamily.</text>
</comment>
<dbReference type="PANTHER" id="PTHR13072:SF0">
    <property type="entry name" value="DYNACTIN SUBUNIT 6"/>
    <property type="match status" value="1"/>
</dbReference>
<keyword evidence="4" id="KW-0963">Cytoplasm</keyword>
<keyword evidence="5" id="KW-0206">Cytoskeleton</keyword>
<evidence type="ECO:0000256" key="3">
    <source>
        <dbReference type="ARBA" id="ARBA00016573"/>
    </source>
</evidence>
<protein>
    <recommendedName>
        <fullName evidence="3">Dynactin subunit 6</fullName>
    </recommendedName>
</protein>
<evidence type="ECO:0000256" key="6">
    <source>
        <dbReference type="ARBA" id="ARBA00034687"/>
    </source>
</evidence>
<comment type="function">
    <text evidence="6">Part of the dynactin complex that activates the molecular motor dynein for ultra-processive transport along microtubules.</text>
</comment>
<dbReference type="Gene3D" id="2.160.10.10">
    <property type="entry name" value="Hexapeptide repeat proteins"/>
    <property type="match status" value="1"/>
</dbReference>
<dbReference type="RefSeq" id="XP_033524680.1">
    <property type="nucleotide sequence ID" value="XM_033670350.1"/>
</dbReference>
<dbReference type="GO" id="GO:0070840">
    <property type="term" value="F:dynein complex binding"/>
    <property type="evidence" value="ECO:0007669"/>
    <property type="project" value="TreeGrafter"/>
</dbReference>
<evidence type="ECO:0000256" key="1">
    <source>
        <dbReference type="ARBA" id="ARBA00004245"/>
    </source>
</evidence>